<protein>
    <submittedName>
        <fullName evidence="2">Uncharacterized protein</fullName>
    </submittedName>
</protein>
<dbReference type="Proteomes" id="UP000887540">
    <property type="component" value="Unplaced"/>
</dbReference>
<name>A0A914D5K5_9BILA</name>
<reference evidence="2" key="1">
    <citation type="submission" date="2022-11" db="UniProtKB">
        <authorList>
            <consortium name="WormBaseParasite"/>
        </authorList>
    </citation>
    <scope>IDENTIFICATION</scope>
</reference>
<dbReference type="AlphaFoldDB" id="A0A914D5K5"/>
<organism evidence="1 2">
    <name type="scientific">Acrobeloides nanus</name>
    <dbReference type="NCBI Taxonomy" id="290746"/>
    <lineage>
        <taxon>Eukaryota</taxon>
        <taxon>Metazoa</taxon>
        <taxon>Ecdysozoa</taxon>
        <taxon>Nematoda</taxon>
        <taxon>Chromadorea</taxon>
        <taxon>Rhabditida</taxon>
        <taxon>Tylenchina</taxon>
        <taxon>Cephalobomorpha</taxon>
        <taxon>Cephaloboidea</taxon>
        <taxon>Cephalobidae</taxon>
        <taxon>Acrobeloides</taxon>
    </lineage>
</organism>
<evidence type="ECO:0000313" key="2">
    <source>
        <dbReference type="WBParaSite" id="ACRNAN_scaffold18860.g28522.t1"/>
    </source>
</evidence>
<dbReference type="WBParaSite" id="ACRNAN_scaffold18860.g28522.t1">
    <property type="protein sequence ID" value="ACRNAN_scaffold18860.g28522.t1"/>
    <property type="gene ID" value="ACRNAN_scaffold18860.g28522"/>
</dbReference>
<accession>A0A914D5K5</accession>
<keyword evidence="1" id="KW-1185">Reference proteome</keyword>
<evidence type="ECO:0000313" key="1">
    <source>
        <dbReference type="Proteomes" id="UP000887540"/>
    </source>
</evidence>
<sequence length="130" mass="14713">MSLIEVQLQLKPSKTSTTLTERTLSAKLQHTDDMRSSTMASHNQTEEWAMSTSSIEMTVEQLVAGIHTLLLLLLNENSRHPCSIFLYFFHFLELIFNSAVTTTHLLGQFTSGLTIALFEKLFSRKCGDFL</sequence>
<proteinExistence type="predicted"/>